<comment type="caution">
    <text evidence="6">The sequence shown here is derived from an EMBL/GenBank/DDBJ whole genome shotgun (WGS) entry which is preliminary data.</text>
</comment>
<evidence type="ECO:0000256" key="1">
    <source>
        <dbReference type="ARBA" id="ARBA00022574"/>
    </source>
</evidence>
<gene>
    <name evidence="6" type="ORF">RDB_LOCUS44128</name>
</gene>
<keyword evidence="1 3" id="KW-0853">WD repeat</keyword>
<proteinExistence type="predicted"/>
<evidence type="ECO:0000313" key="7">
    <source>
        <dbReference type="Proteomes" id="UP000663831"/>
    </source>
</evidence>
<dbReference type="Gene3D" id="3.40.50.300">
    <property type="entry name" value="P-loop containing nucleotide triphosphate hydrolases"/>
    <property type="match status" value="1"/>
</dbReference>
<feature type="repeat" description="WD" evidence="3">
    <location>
        <begin position="1063"/>
        <end position="1097"/>
    </location>
</feature>
<evidence type="ECO:0000256" key="4">
    <source>
        <dbReference type="SAM" id="MobiDB-lite"/>
    </source>
</evidence>
<evidence type="ECO:0000256" key="3">
    <source>
        <dbReference type="PROSITE-ProRule" id="PRU00221"/>
    </source>
</evidence>
<dbReference type="InterPro" id="IPR001680">
    <property type="entry name" value="WD40_rpt"/>
</dbReference>
<evidence type="ECO:0000259" key="5">
    <source>
        <dbReference type="Pfam" id="PF24883"/>
    </source>
</evidence>
<feature type="repeat" description="WD" evidence="3">
    <location>
        <begin position="1014"/>
        <end position="1056"/>
    </location>
</feature>
<dbReference type="SUPFAM" id="SSF50978">
    <property type="entry name" value="WD40 repeat-like"/>
    <property type="match status" value="1"/>
</dbReference>
<evidence type="ECO:0000313" key="6">
    <source>
        <dbReference type="EMBL" id="CAE6431784.1"/>
    </source>
</evidence>
<dbReference type="Pfam" id="PF23410">
    <property type="entry name" value="Beta-prop_VPS8"/>
    <property type="match status" value="1"/>
</dbReference>
<reference evidence="6" key="1">
    <citation type="submission" date="2021-01" db="EMBL/GenBank/DDBJ databases">
        <authorList>
            <person name="Kaushik A."/>
        </authorList>
    </citation>
    <scope>NUCLEOTIDE SEQUENCE</scope>
    <source>
        <strain evidence="6">AG3-1AP</strain>
    </source>
</reference>
<dbReference type="EMBL" id="CAJMWV010001243">
    <property type="protein sequence ID" value="CAE6431784.1"/>
    <property type="molecule type" value="Genomic_DNA"/>
</dbReference>
<dbReference type="Proteomes" id="UP000663831">
    <property type="component" value="Unassembled WGS sequence"/>
</dbReference>
<dbReference type="SUPFAM" id="SSF52540">
    <property type="entry name" value="P-loop containing nucleoside triphosphate hydrolases"/>
    <property type="match status" value="1"/>
</dbReference>
<dbReference type="InterPro" id="IPR056884">
    <property type="entry name" value="NPHP3-like_N"/>
</dbReference>
<dbReference type="InterPro" id="IPR015943">
    <property type="entry name" value="WD40/YVTN_repeat-like_dom_sf"/>
</dbReference>
<dbReference type="InterPro" id="IPR027417">
    <property type="entry name" value="P-loop_NTPase"/>
</dbReference>
<dbReference type="PROSITE" id="PS50294">
    <property type="entry name" value="WD_REPEATS_REGION"/>
    <property type="match status" value="2"/>
</dbReference>
<name>A0A8H2XUD0_9AGAM</name>
<dbReference type="Pfam" id="PF00400">
    <property type="entry name" value="WD40"/>
    <property type="match status" value="2"/>
</dbReference>
<dbReference type="Pfam" id="PF24883">
    <property type="entry name" value="NPHP3_N"/>
    <property type="match status" value="1"/>
</dbReference>
<dbReference type="InterPro" id="IPR036322">
    <property type="entry name" value="WD40_repeat_dom_sf"/>
</dbReference>
<accession>A0A8H2XUD0</accession>
<dbReference type="PANTHER" id="PTHR19848:SF8">
    <property type="entry name" value="F-BOX AND WD REPEAT DOMAIN CONTAINING 7"/>
    <property type="match status" value="1"/>
</dbReference>
<organism evidence="6 7">
    <name type="scientific">Rhizoctonia solani</name>
    <dbReference type="NCBI Taxonomy" id="456999"/>
    <lineage>
        <taxon>Eukaryota</taxon>
        <taxon>Fungi</taxon>
        <taxon>Dikarya</taxon>
        <taxon>Basidiomycota</taxon>
        <taxon>Agaricomycotina</taxon>
        <taxon>Agaricomycetes</taxon>
        <taxon>Cantharellales</taxon>
        <taxon>Ceratobasidiaceae</taxon>
        <taxon>Rhizoctonia</taxon>
    </lineage>
</organism>
<dbReference type="AlphaFoldDB" id="A0A8H2XUD0"/>
<protein>
    <recommendedName>
        <fullName evidence="5">Nephrocystin 3-like N-terminal domain-containing protein</fullName>
    </recommendedName>
</protein>
<dbReference type="Gene3D" id="2.130.10.10">
    <property type="entry name" value="YVTN repeat-like/Quinoprotein amine dehydrogenase"/>
    <property type="match status" value="2"/>
</dbReference>
<keyword evidence="2" id="KW-0677">Repeat</keyword>
<dbReference type="PANTHER" id="PTHR19848">
    <property type="entry name" value="WD40 REPEAT PROTEIN"/>
    <property type="match status" value="1"/>
</dbReference>
<feature type="repeat" description="WD" evidence="3">
    <location>
        <begin position="844"/>
        <end position="885"/>
    </location>
</feature>
<dbReference type="SMART" id="SM00320">
    <property type="entry name" value="WD40"/>
    <property type="match status" value="5"/>
</dbReference>
<feature type="region of interest" description="Disordered" evidence="4">
    <location>
        <begin position="28"/>
        <end position="51"/>
    </location>
</feature>
<feature type="repeat" description="WD" evidence="3">
    <location>
        <begin position="887"/>
        <end position="928"/>
    </location>
</feature>
<feature type="domain" description="Nephrocystin 3-like N-terminal" evidence="5">
    <location>
        <begin position="266"/>
        <end position="420"/>
    </location>
</feature>
<dbReference type="PROSITE" id="PS50082">
    <property type="entry name" value="WD_REPEATS_2"/>
    <property type="match status" value="4"/>
</dbReference>
<sequence>MPMKSNFRFRFTALDNIRRLVLCKGDRRPSDNAKNPVAENQGAVSPAPAEISSNKLQQNAPTIDKNSAGKPSVTTIRAPGSSVLEALGIELVELEMVLHKFPELRSLIAGIRICLVSTEYSQITEKIQREYDDIALNLIGLAYKMRYVFTLGKEIDPVKLHSTVRGIRQAIIRIKIRREQSSMKIPDSDIEQEIRRYHSIIKHLSQLLEFQTTWKPESFSMVLLMAYFVKRAGFPVYSAHYKAAWWTESLRHEHTTKVHLDTLNILKEWRQSFEGPRIFWMTGGTGTGKTAIAYSICEQFDYEKSLGASFFCSNTTDVNQIIPTIAYQLAHFSSEYSNTLFKSLLESDTIERNMSGQFDQLLAIPFRINGKRRSRLMLGDAAIVIDALDQCLNVTGVWELLELLYRYKDRLPVKFILTSRPSILAHPMSPFRGTPTLVQLHDIQDPYMPNVIQLYLGTILSPVVPHDSIQKLCALAGDEFIFATTAARFILPGHEVVDSGQRLSVILENMTNLSDTSYAALDRLYTMILSNALEDNSMEAARSRQLVLWTVVFAESPWTTMALAELLDLASQEVIISAILPLWSVLDLNSIDGSIFLRHASFREFLLDPKRSGKYHCNLAEHSELLANRCFKIMRRSLQFNICNLATSSQLDDEVPDLFYRVEKAIPSVLFYACCNWSKHLEKAQPSSPLTDNLDNFLRLRLLFWMEVLNLKKCIDWAQVILLRALGWLAQVPEMTELYKLVKDAHDFVKTYGTSAASKSTPHIYISALPFVSAESRIYTTYCSQMRGLPAFAVRGTQESPEREVNVASTALSLDGAQVAIGTKEGIICIWDIRGGSLLLEPITISTEAAIGSIAFSPDSARIVSGSSDGVVRTWDPNTGLGLVSMSTAHRSRIVSVTFLPGGSEILSCSNDGSIQTYDSHTGLLLDDNQVCSHSVISAMFSPDGSYVLLNHSKGWLPIRLHKLKNSELPDRLTFDGHVQAVSPDGRRVALNPIDREGIIVQDIYSGTQLEGQFQKHNNRILCTSFSADGKRMVSGFVHDRSIRIWDAYEGKPLLSPLWEPQNVSHAIAIKSVVFSPSGDHIISDSGDGMICLWNLEDSVRHCSVQDPHTWKMDDDGWLRDSNSRLVLWLPEDRREDLLVALPPCPLIIGYEGAILEIPNDILIGERWCECYVGSSGSEGV</sequence>
<evidence type="ECO:0000256" key="2">
    <source>
        <dbReference type="ARBA" id="ARBA00022737"/>
    </source>
</evidence>